<dbReference type="PROSITE" id="PS51198">
    <property type="entry name" value="UVRD_HELICASE_ATP_BIND"/>
    <property type="match status" value="1"/>
</dbReference>
<feature type="compositionally biased region" description="Low complexity" evidence="15">
    <location>
        <begin position="1166"/>
        <end position="1177"/>
    </location>
</feature>
<dbReference type="InterPro" id="IPR027417">
    <property type="entry name" value="P-loop_NTPase"/>
</dbReference>
<feature type="region of interest" description="Disordered" evidence="15">
    <location>
        <begin position="1123"/>
        <end position="1188"/>
    </location>
</feature>
<dbReference type="RefSeq" id="WP_130782635.1">
    <property type="nucleotide sequence ID" value="NZ_BIMR01000290.1"/>
</dbReference>
<keyword evidence="2" id="KW-0540">Nuclease</keyword>
<evidence type="ECO:0000256" key="14">
    <source>
        <dbReference type="PROSITE-ProRule" id="PRU00560"/>
    </source>
</evidence>
<comment type="catalytic activity">
    <reaction evidence="13">
        <text>ATP + H2O = ADP + phosphate + H(+)</text>
        <dbReference type="Rhea" id="RHEA:13065"/>
        <dbReference type="ChEBI" id="CHEBI:15377"/>
        <dbReference type="ChEBI" id="CHEBI:15378"/>
        <dbReference type="ChEBI" id="CHEBI:30616"/>
        <dbReference type="ChEBI" id="CHEBI:43474"/>
        <dbReference type="ChEBI" id="CHEBI:456216"/>
        <dbReference type="EC" id="5.6.2.4"/>
    </reaction>
</comment>
<dbReference type="GO" id="GO:0033202">
    <property type="term" value="C:DNA helicase complex"/>
    <property type="evidence" value="ECO:0007669"/>
    <property type="project" value="TreeGrafter"/>
</dbReference>
<accession>A0A402DV48</accession>
<dbReference type="CDD" id="cd17932">
    <property type="entry name" value="DEXQc_UvrD"/>
    <property type="match status" value="1"/>
</dbReference>
<dbReference type="OrthoDB" id="4812256at2"/>
<feature type="domain" description="UvrD-like helicase C-terminal" evidence="17">
    <location>
        <begin position="366"/>
        <end position="680"/>
    </location>
</feature>
<feature type="region of interest" description="Disordered" evidence="15">
    <location>
        <begin position="864"/>
        <end position="886"/>
    </location>
</feature>
<evidence type="ECO:0000256" key="2">
    <source>
        <dbReference type="ARBA" id="ARBA00022722"/>
    </source>
</evidence>
<keyword evidence="19" id="KW-1185">Reference proteome</keyword>
<dbReference type="EC" id="5.6.2.4" evidence="12"/>
<dbReference type="InterPro" id="IPR014016">
    <property type="entry name" value="UvrD-like_ATP-bd"/>
</dbReference>
<dbReference type="GO" id="GO:0000725">
    <property type="term" value="P:recombinational repair"/>
    <property type="evidence" value="ECO:0007669"/>
    <property type="project" value="TreeGrafter"/>
</dbReference>
<keyword evidence="4" id="KW-0227">DNA damage</keyword>
<keyword evidence="9" id="KW-0234">DNA repair</keyword>
<dbReference type="SUPFAM" id="SSF52540">
    <property type="entry name" value="P-loop containing nucleoside triphosphate hydrolases"/>
    <property type="match status" value="1"/>
</dbReference>
<dbReference type="InterPro" id="IPR000212">
    <property type="entry name" value="DNA_helicase_UvrD/REP"/>
</dbReference>
<dbReference type="Proteomes" id="UP000289954">
    <property type="component" value="Unassembled WGS sequence"/>
</dbReference>
<evidence type="ECO:0000256" key="3">
    <source>
        <dbReference type="ARBA" id="ARBA00022741"/>
    </source>
</evidence>
<evidence type="ECO:0000256" key="7">
    <source>
        <dbReference type="ARBA" id="ARBA00022839"/>
    </source>
</evidence>
<evidence type="ECO:0000256" key="4">
    <source>
        <dbReference type="ARBA" id="ARBA00022763"/>
    </source>
</evidence>
<proteinExistence type="inferred from homology"/>
<keyword evidence="3 14" id="KW-0547">Nucleotide-binding</keyword>
<evidence type="ECO:0000256" key="6">
    <source>
        <dbReference type="ARBA" id="ARBA00022806"/>
    </source>
</evidence>
<gene>
    <name evidence="18" type="ORF">CBZ_30590</name>
</gene>
<dbReference type="PANTHER" id="PTHR11070">
    <property type="entry name" value="UVRD / RECB / PCRA DNA HELICASE FAMILY MEMBER"/>
    <property type="match status" value="1"/>
</dbReference>
<evidence type="ECO:0000256" key="5">
    <source>
        <dbReference type="ARBA" id="ARBA00022801"/>
    </source>
</evidence>
<comment type="caution">
    <text evidence="18">The sequence shown here is derived from an EMBL/GenBank/DDBJ whole genome shotgun (WGS) entry which is preliminary data.</text>
</comment>
<dbReference type="InterPro" id="IPR013986">
    <property type="entry name" value="DExx_box_DNA_helicase_dom_sf"/>
</dbReference>
<dbReference type="AlphaFoldDB" id="A0A402DV48"/>
<keyword evidence="6 14" id="KW-0347">Helicase</keyword>
<evidence type="ECO:0000256" key="9">
    <source>
        <dbReference type="ARBA" id="ARBA00023204"/>
    </source>
</evidence>
<dbReference type="Pfam" id="PF12705">
    <property type="entry name" value="PDDEXK_1"/>
    <property type="match status" value="1"/>
</dbReference>
<dbReference type="EMBL" id="BIMR01000290">
    <property type="protein sequence ID" value="GCE78003.1"/>
    <property type="molecule type" value="Genomic_DNA"/>
</dbReference>
<evidence type="ECO:0000256" key="11">
    <source>
        <dbReference type="ARBA" id="ARBA00034617"/>
    </source>
</evidence>
<keyword evidence="10" id="KW-0413">Isomerase</keyword>
<evidence type="ECO:0000313" key="18">
    <source>
        <dbReference type="EMBL" id="GCE78003.1"/>
    </source>
</evidence>
<reference evidence="18 19" key="1">
    <citation type="submission" date="2019-01" db="EMBL/GenBank/DDBJ databases">
        <title>Draft genome sequence of Cellulomonas takizawaensis strain TKZ-21.</title>
        <authorList>
            <person name="Yamamura H."/>
            <person name="Hayashi T."/>
            <person name="Hamada M."/>
            <person name="Serisawa Y."/>
            <person name="Matsuyama K."/>
            <person name="Nakagawa Y."/>
            <person name="Otoguro M."/>
            <person name="Yanagida F."/>
            <person name="Hayakawa M."/>
        </authorList>
    </citation>
    <scope>NUCLEOTIDE SEQUENCE [LARGE SCALE GENOMIC DNA]</scope>
    <source>
        <strain evidence="18 19">NBRC12680</strain>
    </source>
</reference>
<organism evidence="18 19">
    <name type="scientific">Cellulomonas biazotea</name>
    <dbReference type="NCBI Taxonomy" id="1709"/>
    <lineage>
        <taxon>Bacteria</taxon>
        <taxon>Bacillati</taxon>
        <taxon>Actinomycetota</taxon>
        <taxon>Actinomycetes</taxon>
        <taxon>Micrococcales</taxon>
        <taxon>Cellulomonadaceae</taxon>
        <taxon>Cellulomonas</taxon>
    </lineage>
</organism>
<dbReference type="GO" id="GO:0043138">
    <property type="term" value="F:3'-5' DNA helicase activity"/>
    <property type="evidence" value="ECO:0007669"/>
    <property type="project" value="UniProtKB-EC"/>
</dbReference>
<dbReference type="Gene3D" id="3.40.50.300">
    <property type="entry name" value="P-loop containing nucleotide triphosphate hydrolases"/>
    <property type="match status" value="3"/>
</dbReference>
<evidence type="ECO:0000259" key="17">
    <source>
        <dbReference type="PROSITE" id="PS51217"/>
    </source>
</evidence>
<keyword evidence="8 14" id="KW-0067">ATP-binding</keyword>
<dbReference type="PROSITE" id="PS51217">
    <property type="entry name" value="UVRD_HELICASE_CTER"/>
    <property type="match status" value="1"/>
</dbReference>
<dbReference type="GO" id="GO:0005829">
    <property type="term" value="C:cytosol"/>
    <property type="evidence" value="ECO:0007669"/>
    <property type="project" value="TreeGrafter"/>
</dbReference>
<protein>
    <recommendedName>
        <fullName evidence="12">DNA 3'-5' helicase</fullName>
        <ecNumber evidence="12">5.6.2.4</ecNumber>
    </recommendedName>
</protein>
<comment type="catalytic activity">
    <reaction evidence="11">
        <text>Couples ATP hydrolysis with the unwinding of duplex DNA by translocating in the 3'-5' direction.</text>
        <dbReference type="EC" id="5.6.2.4"/>
    </reaction>
</comment>
<dbReference type="Gene3D" id="1.10.10.160">
    <property type="match status" value="1"/>
</dbReference>
<dbReference type="InterPro" id="IPR038726">
    <property type="entry name" value="PDDEXK_AddAB-type"/>
</dbReference>
<dbReference type="InterPro" id="IPR014017">
    <property type="entry name" value="DNA_helicase_UvrD-like_C"/>
</dbReference>
<name>A0A402DV48_9CELL</name>
<dbReference type="GO" id="GO:0003677">
    <property type="term" value="F:DNA binding"/>
    <property type="evidence" value="ECO:0007669"/>
    <property type="project" value="InterPro"/>
</dbReference>
<feature type="compositionally biased region" description="Basic and acidic residues" evidence="15">
    <location>
        <begin position="1178"/>
        <end position="1188"/>
    </location>
</feature>
<feature type="binding site" evidence="14">
    <location>
        <begin position="37"/>
        <end position="44"/>
    </location>
    <ligand>
        <name>ATP</name>
        <dbReference type="ChEBI" id="CHEBI:30616"/>
    </ligand>
</feature>
<keyword evidence="5 14" id="KW-0378">Hydrolase</keyword>
<keyword evidence="7" id="KW-0269">Exonuclease</keyword>
<dbReference type="Pfam" id="PF00580">
    <property type="entry name" value="UvrD-helicase"/>
    <property type="match status" value="1"/>
</dbReference>
<evidence type="ECO:0000256" key="1">
    <source>
        <dbReference type="ARBA" id="ARBA00009922"/>
    </source>
</evidence>
<dbReference type="GO" id="GO:0004527">
    <property type="term" value="F:exonuclease activity"/>
    <property type="evidence" value="ECO:0007669"/>
    <property type="project" value="UniProtKB-KW"/>
</dbReference>
<evidence type="ECO:0000313" key="19">
    <source>
        <dbReference type="Proteomes" id="UP000289954"/>
    </source>
</evidence>
<dbReference type="GO" id="GO:0005524">
    <property type="term" value="F:ATP binding"/>
    <property type="evidence" value="ECO:0007669"/>
    <property type="project" value="UniProtKB-UniRule"/>
</dbReference>
<evidence type="ECO:0000256" key="15">
    <source>
        <dbReference type="SAM" id="MobiDB-lite"/>
    </source>
</evidence>
<evidence type="ECO:0000256" key="8">
    <source>
        <dbReference type="ARBA" id="ARBA00022840"/>
    </source>
</evidence>
<feature type="compositionally biased region" description="Basic and acidic residues" evidence="15">
    <location>
        <begin position="874"/>
        <end position="886"/>
    </location>
</feature>
<evidence type="ECO:0000259" key="16">
    <source>
        <dbReference type="PROSITE" id="PS51198"/>
    </source>
</evidence>
<evidence type="ECO:0000256" key="13">
    <source>
        <dbReference type="ARBA" id="ARBA00048988"/>
    </source>
</evidence>
<dbReference type="Pfam" id="PF13361">
    <property type="entry name" value="UvrD_C"/>
    <property type="match status" value="2"/>
</dbReference>
<feature type="domain" description="UvrD-like helicase ATP-binding" evidence="16">
    <location>
        <begin position="16"/>
        <end position="365"/>
    </location>
</feature>
<sequence length="1188" mass="125081">MTVLSAAQIATLVGQPPPTPEQERVVEAPLGPALVVAGAGSGKTETMAARVVWLLANGLVTPEQVLGLTFTRKAAAELAERVRRRLRRLARAAAESGVVLPGAAGLAGGDGDVLGGLARPTIATYNAYASSLVTDHALRLGLDPSARLLGEAAQWQLAHEVVEAWTGDVDTDAATSTVVDAVLALCGALDEHLLTPAQAQDGITEIVEAIAQTPNGPGRRTEPYRDVTNLVRLLGERTRVLDLVATYRDRKRAADAIDFGDQVALAARLARDVPEVAAGERTRFRVVLLDEYQDTSYAQLTLLGALFGDGHPVTAVGDPHQSIYGWRGASAGGLEGFPTSFPHVADDGTRRPADVHVLSTSWRNDRRILDAANVVAGPLRASSTRVDVPVLAARPGAGEGGVHAHVAQTVEDEARAVAEFVAARWRPAGPAGERVTAAVLCRKRSQFPVLQRALRAAGLPVEVVGLGGLLATPEVVDLVAALQAAHDPSRGDALMRLLTGGRARLGAADLHALGAWAGELAGRSGGRAGRDPGVQADVVDERSIVDALDELPRPGWRSATGRELSATARTRLTGLAASLTALRSHAYLAVPELVAEAERLLGLDIEVAARGGVAPGRARANLDAFRDVAVEFARSADHPTLGGFLAWLDAADVRESGLDMPVAEPDPDAVQIITIHAAKGLEWDVVAVAGLVDGVLPATRTRGKDGPKDSAWLTGLGTLPYPLRGDRHDLPVFAYAGAADHKDLDDRRKQFLLDAGEHEVAEERRLAYVAVTRARADLLLTAAWWGESTGARALSVFLDELAEAGVVGVDGWAEAPEAGATNPRDDLVLSATWPADPFAVDGGPGRRPAVEAAAALVRAALADTASGAPDAEDERDRADTDADRPRSRWEDLADRLLVERERVRRPDGGVELPAHLSASSLVRLHADPAEFARGLRRPVPREPSPQARRGTRFHAWVESWYGSASLVDVDALPGADDDSVLVDVDEEALRATFLRTPWADRTPLAIEVDIETSVDGYVLRSRVDAVFPDVDAAPPAPSSAGAPTARPVVVVDWKTGAPPADPAARASRELQLAVYRLAWSRWTGTPLPLVRAAFCYVGTGETVYPERLLGEDEITTLLRTATGVDAPVPTTSGPADDSAGPALADGPADRGAAVPGRGAPSNVDRGAANAGAPAQGPREADRSVRRRR</sequence>
<dbReference type="PANTHER" id="PTHR11070:SF55">
    <property type="entry name" value="DNA 3'-5' HELICASE"/>
    <property type="match status" value="1"/>
</dbReference>
<comment type="similarity">
    <text evidence="1">Belongs to the helicase family. UvrD subfamily.</text>
</comment>
<dbReference type="Gene3D" id="1.10.486.10">
    <property type="entry name" value="PCRA, domain 4"/>
    <property type="match status" value="1"/>
</dbReference>
<evidence type="ECO:0000256" key="10">
    <source>
        <dbReference type="ARBA" id="ARBA00023235"/>
    </source>
</evidence>
<evidence type="ECO:0000256" key="12">
    <source>
        <dbReference type="ARBA" id="ARBA00034808"/>
    </source>
</evidence>